<name>A0A968KXU0_9SPIO</name>
<dbReference type="Proteomes" id="UP000752013">
    <property type="component" value="Unassembled WGS sequence"/>
</dbReference>
<evidence type="ECO:0000313" key="1">
    <source>
        <dbReference type="EMBL" id="NIZ46862.1"/>
    </source>
</evidence>
<protein>
    <submittedName>
        <fullName evidence="1">Uncharacterized protein</fullName>
    </submittedName>
</protein>
<dbReference type="AlphaFoldDB" id="A0A968KXU0"/>
<organism evidence="1 2">
    <name type="scientific">Entomospira nematocerorum</name>
    <dbReference type="NCBI Taxonomy" id="2719987"/>
    <lineage>
        <taxon>Bacteria</taxon>
        <taxon>Pseudomonadati</taxon>
        <taxon>Spirochaetota</taxon>
        <taxon>Spirochaetia</taxon>
        <taxon>Spirochaetales</taxon>
        <taxon>Spirochaetaceae</taxon>
        <taxon>Entomospira</taxon>
    </lineage>
</organism>
<reference evidence="1" key="1">
    <citation type="submission" date="2020-03" db="EMBL/GenBank/DDBJ databases">
        <title>Spirochaetal bacteria isolated from arthropods constitute a novel genus Entomospira genus novum within the order Spirochaetales.</title>
        <authorList>
            <person name="Grana-Miraglia L."/>
            <person name="Sikutova S."/>
            <person name="Fingerle V."/>
            <person name="Sing A."/>
            <person name="Castillo-Ramirez S."/>
            <person name="Margos G."/>
            <person name="Rudolf I."/>
        </authorList>
    </citation>
    <scope>NUCLEOTIDE SEQUENCE</scope>
    <source>
        <strain evidence="1">BR208</strain>
    </source>
</reference>
<accession>A0A968KXU0</accession>
<gene>
    <name evidence="1" type="ORF">HCT46_02885</name>
</gene>
<sequence>MIKNMTEINIPISTDALYIEPKFSCVGDLSVHSLMISPQQGQSLYPYIVAPRTMAELRQTTEDLSIPIVLTRAMEVDIFSSSFNVRQNPELAHRYIVRFGLGEEELLYAKRMLGYKFKWFLLHAPHGAQQAMIEQVVAFRMLSPDATLIVGDFYNRESIDSFAIELNKLGAYRIDFWQIVVDHYPDGVRNLGLPTLAQIRQAGYPVIAALHDMSAKALFFAFASGAKWVHCLHIETDKSLLEWQEQLHKELYAMLAWNGLESLEEAYESVMLHYGSIS</sequence>
<comment type="caution">
    <text evidence="1">The sequence shown here is derived from an EMBL/GenBank/DDBJ whole genome shotgun (WGS) entry which is preliminary data.</text>
</comment>
<keyword evidence="2" id="KW-1185">Reference proteome</keyword>
<evidence type="ECO:0000313" key="2">
    <source>
        <dbReference type="Proteomes" id="UP000752013"/>
    </source>
</evidence>
<dbReference type="EMBL" id="JAATLK010000001">
    <property type="protein sequence ID" value="NIZ46862.1"/>
    <property type="molecule type" value="Genomic_DNA"/>
</dbReference>
<proteinExistence type="predicted"/>
<dbReference type="RefSeq" id="WP_167703306.1">
    <property type="nucleotide sequence ID" value="NZ_CP118168.1"/>
</dbReference>